<feature type="region of interest" description="Disordered" evidence="1">
    <location>
        <begin position="301"/>
        <end position="335"/>
    </location>
</feature>
<evidence type="ECO:0000259" key="2">
    <source>
        <dbReference type="Pfam" id="PF10979"/>
    </source>
</evidence>
<accession>A0A8H6RXG3</accession>
<dbReference type="AlphaFoldDB" id="A0A8H6RXG3"/>
<feature type="domain" description="DUF7168" evidence="3">
    <location>
        <begin position="61"/>
        <end position="131"/>
    </location>
</feature>
<dbReference type="InterPro" id="IPR055592">
    <property type="entry name" value="DUF7168"/>
</dbReference>
<comment type="caution">
    <text evidence="4">The sequence shown here is derived from an EMBL/GenBank/DDBJ whole genome shotgun (WGS) entry which is preliminary data.</text>
</comment>
<feature type="compositionally biased region" description="Pro residues" evidence="1">
    <location>
        <begin position="307"/>
        <end position="323"/>
    </location>
</feature>
<dbReference type="EMBL" id="JACAZE010000032">
    <property type="protein sequence ID" value="KAF7288688.1"/>
    <property type="molecule type" value="Genomic_DNA"/>
</dbReference>
<dbReference type="Pfam" id="PF23771">
    <property type="entry name" value="DUF7168"/>
    <property type="match status" value="1"/>
</dbReference>
<evidence type="ECO:0000256" key="1">
    <source>
        <dbReference type="SAM" id="MobiDB-lite"/>
    </source>
</evidence>
<dbReference type="Pfam" id="PF10979">
    <property type="entry name" value="DUF2786"/>
    <property type="match status" value="1"/>
</dbReference>
<feature type="compositionally biased region" description="Basic and acidic residues" evidence="1">
    <location>
        <begin position="386"/>
        <end position="405"/>
    </location>
</feature>
<proteinExistence type="predicted"/>
<protein>
    <submittedName>
        <fullName evidence="4">DUF2786 domain-containing protein</fullName>
    </submittedName>
</protein>
<gene>
    <name evidence="4" type="ORF">HMN09_01374800</name>
</gene>
<feature type="domain" description="DUF2786" evidence="2">
    <location>
        <begin position="5"/>
        <end position="44"/>
    </location>
</feature>
<evidence type="ECO:0000259" key="3">
    <source>
        <dbReference type="Pfam" id="PF23771"/>
    </source>
</evidence>
<evidence type="ECO:0000313" key="5">
    <source>
        <dbReference type="Proteomes" id="UP000613580"/>
    </source>
</evidence>
<organism evidence="4 5">
    <name type="scientific">Mycena chlorophos</name>
    <name type="common">Agaric fungus</name>
    <name type="synonym">Agaricus chlorophos</name>
    <dbReference type="NCBI Taxonomy" id="658473"/>
    <lineage>
        <taxon>Eukaryota</taxon>
        <taxon>Fungi</taxon>
        <taxon>Dikarya</taxon>
        <taxon>Basidiomycota</taxon>
        <taxon>Agaricomycotina</taxon>
        <taxon>Agaricomycetes</taxon>
        <taxon>Agaricomycetidae</taxon>
        <taxon>Agaricales</taxon>
        <taxon>Marasmiineae</taxon>
        <taxon>Mycenaceae</taxon>
        <taxon>Mycena</taxon>
    </lineage>
</organism>
<name>A0A8H6RXG3_MYCCL</name>
<sequence>MRKEVLDRIRKALALASHEGTGEQEAKAALRKATKLLDQHSVTQADILAHETEAEKLKRAGQSVVSVRNTISEDKPVPQFGWTRSLACAVDTFFNCQHYTTKFKTMRPKIEWTFYGLAEQTVAAAQAFEMASLLSYCTVFIGLSVMADEEKEKAKQQTIKKELALLKQRQEQEAAEDKSRLERLRQLPALDVKTEVKEEEKPAVLDRRVKVEEVEDEDSFKPLSSSGSQSIADPSPFVVSGNSFLPFEPSPFAVQFNNYGRDYDDDNEPYIPPVTVEDADFDAADTLDDFDVDAELEKAKARTAMPSPLPPAPRKASTPPPLVPKKEEDDDESPWASVQQLVQFRETSIAIGDDFIKKQGIKLVTAKKRKPLEFKDPRSASSYLQGREDARSIDVHGRRKITDGN</sequence>
<dbReference type="Proteomes" id="UP000613580">
    <property type="component" value="Unassembled WGS sequence"/>
</dbReference>
<dbReference type="InterPro" id="IPR024498">
    <property type="entry name" value="DUF2786"/>
</dbReference>
<feature type="region of interest" description="Disordered" evidence="1">
    <location>
        <begin position="374"/>
        <end position="405"/>
    </location>
</feature>
<reference evidence="4" key="1">
    <citation type="submission" date="2020-05" db="EMBL/GenBank/DDBJ databases">
        <title>Mycena genomes resolve the evolution of fungal bioluminescence.</title>
        <authorList>
            <person name="Tsai I.J."/>
        </authorList>
    </citation>
    <scope>NUCLEOTIDE SEQUENCE</scope>
    <source>
        <strain evidence="4">110903Hualien_Pintung</strain>
    </source>
</reference>
<keyword evidence="5" id="KW-1185">Reference proteome</keyword>
<evidence type="ECO:0000313" key="4">
    <source>
        <dbReference type="EMBL" id="KAF7288688.1"/>
    </source>
</evidence>
<dbReference type="OrthoDB" id="3067443at2759"/>